<gene>
    <name evidence="2" type="ORF">COMA2_10344</name>
</gene>
<protein>
    <submittedName>
        <fullName evidence="2">Uncharacterized protein</fullName>
    </submittedName>
</protein>
<feature type="region of interest" description="Disordered" evidence="1">
    <location>
        <begin position="45"/>
        <end position="67"/>
    </location>
</feature>
<dbReference type="OrthoDB" id="9856870at2"/>
<evidence type="ECO:0000313" key="2">
    <source>
        <dbReference type="EMBL" id="CUS31881.1"/>
    </source>
</evidence>
<evidence type="ECO:0000313" key="3">
    <source>
        <dbReference type="Proteomes" id="UP000198736"/>
    </source>
</evidence>
<name>A0A0S4L516_9BACT</name>
<accession>A0A0S4L516</accession>
<dbReference type="EMBL" id="CZPZ01000001">
    <property type="protein sequence ID" value="CUS31881.1"/>
    <property type="molecule type" value="Genomic_DNA"/>
</dbReference>
<keyword evidence="3" id="KW-1185">Reference proteome</keyword>
<reference evidence="3" key="1">
    <citation type="submission" date="2015-10" db="EMBL/GenBank/DDBJ databases">
        <authorList>
            <person name="Luecker S."/>
            <person name="Luecker S."/>
        </authorList>
    </citation>
    <scope>NUCLEOTIDE SEQUENCE [LARGE SCALE GENOMIC DNA]</scope>
</reference>
<dbReference type="AlphaFoldDB" id="A0A0S4L516"/>
<dbReference type="Proteomes" id="UP000198736">
    <property type="component" value="Unassembled WGS sequence"/>
</dbReference>
<sequence length="67" mass="7127">MTTEEQISKMKKAIAQAIKVMGDRFGSTEQDVATAIQELKASMQATSDPGLSMKTVAGARTPSPQDL</sequence>
<dbReference type="RefSeq" id="WP_090894020.1">
    <property type="nucleotide sequence ID" value="NZ_CZPZ01000001.1"/>
</dbReference>
<evidence type="ECO:0000256" key="1">
    <source>
        <dbReference type="SAM" id="MobiDB-lite"/>
    </source>
</evidence>
<organism evidence="2 3">
    <name type="scientific">Candidatus Nitrospira nitrificans</name>
    <dbReference type="NCBI Taxonomy" id="1742973"/>
    <lineage>
        <taxon>Bacteria</taxon>
        <taxon>Pseudomonadati</taxon>
        <taxon>Nitrospirota</taxon>
        <taxon>Nitrospiria</taxon>
        <taxon>Nitrospirales</taxon>
        <taxon>Nitrospiraceae</taxon>
        <taxon>Nitrospira</taxon>
    </lineage>
</organism>
<proteinExistence type="predicted"/>